<keyword evidence="2" id="KW-0378">Hydrolase</keyword>
<reference evidence="2" key="1">
    <citation type="submission" date="2023-07" db="EMBL/GenBank/DDBJ databases">
        <title>Bifidobacterium aquikefiriaerophilum sp. nov. and Bifidobacterium eccum sp. nov., isolated from water kefir.</title>
        <authorList>
            <person name="Breselge S."/>
            <person name="Bellassi P."/>
            <person name="Barcenilla C."/>
            <person name="Alvarez-Ordonez A."/>
            <person name="Morelli L."/>
            <person name="Cotter P.D."/>
        </authorList>
    </citation>
    <scope>NUCLEOTIDE SEQUENCE</scope>
    <source>
        <strain evidence="2">WK041_4_12</strain>
    </source>
</reference>
<dbReference type="Gene3D" id="3.40.50.1820">
    <property type="entry name" value="alpha/beta hydrolase"/>
    <property type="match status" value="1"/>
</dbReference>
<dbReference type="RefSeq" id="WP_369344584.1">
    <property type="nucleotide sequence ID" value="NZ_CP129674.1"/>
</dbReference>
<dbReference type="InterPro" id="IPR029058">
    <property type="entry name" value="AB_hydrolase_fold"/>
</dbReference>
<accession>A0AB39U883</accession>
<dbReference type="GO" id="GO:0016787">
    <property type="term" value="F:hydrolase activity"/>
    <property type="evidence" value="ECO:0007669"/>
    <property type="project" value="UniProtKB-KW"/>
</dbReference>
<dbReference type="PRINTS" id="PR00412">
    <property type="entry name" value="EPOXHYDRLASE"/>
</dbReference>
<dbReference type="InterPro" id="IPR000073">
    <property type="entry name" value="AB_hydrolase_1"/>
</dbReference>
<dbReference type="InterPro" id="IPR050266">
    <property type="entry name" value="AB_hydrolase_sf"/>
</dbReference>
<dbReference type="Pfam" id="PF12697">
    <property type="entry name" value="Abhydrolase_6"/>
    <property type="match status" value="1"/>
</dbReference>
<sequence>MTMTIENTTYRDGFGIPLVLIHAFPIDHRMWDECAHAICDLSALNDVPPFSIYAPEMPGAGMSEIPTAAASGPADPDGAYPQALERMTQGYADLLKSLGHTKAIWVGLSMGGYVALMMQKLHPEMVAGIALCDTKAQGDTDHSREKRLNIAQQCEKTNSIEPVMGFAHATKNDSSVKQSAAFIRRFTAWLNEQRPEGVAWRERMAAGRPDLSDVLPQITVPAAIVSGELDPSSPPKSMKELQRAMSSTSASFTTIQDCGHFSAVEHPEQVARALLDLVSRVHD</sequence>
<protein>
    <submittedName>
        <fullName evidence="2">Alpha/beta hydrolase</fullName>
    </submittedName>
</protein>
<dbReference type="SUPFAM" id="SSF53474">
    <property type="entry name" value="alpha/beta-Hydrolases"/>
    <property type="match status" value="1"/>
</dbReference>
<dbReference type="EMBL" id="CP129674">
    <property type="protein sequence ID" value="XDS45035.1"/>
    <property type="molecule type" value="Genomic_DNA"/>
</dbReference>
<name>A0AB39U883_9BIFI</name>
<proteinExistence type="predicted"/>
<organism evidence="2">
    <name type="scientific">Bifidobacterium aquikefiricola</name>
    <dbReference type="NCBI Taxonomy" id="3059038"/>
    <lineage>
        <taxon>Bacteria</taxon>
        <taxon>Bacillati</taxon>
        <taxon>Actinomycetota</taxon>
        <taxon>Actinomycetes</taxon>
        <taxon>Bifidobacteriales</taxon>
        <taxon>Bifidobacteriaceae</taxon>
        <taxon>Bifidobacterium</taxon>
    </lineage>
</organism>
<dbReference type="PANTHER" id="PTHR43798">
    <property type="entry name" value="MONOACYLGLYCEROL LIPASE"/>
    <property type="match status" value="1"/>
</dbReference>
<dbReference type="InterPro" id="IPR000639">
    <property type="entry name" value="Epox_hydrolase-like"/>
</dbReference>
<evidence type="ECO:0000259" key="1">
    <source>
        <dbReference type="Pfam" id="PF12697"/>
    </source>
</evidence>
<dbReference type="KEGG" id="baqk:QN215_02610"/>
<gene>
    <name evidence="2" type="ORF">QN215_02610</name>
</gene>
<feature type="domain" description="AB hydrolase-1" evidence="1">
    <location>
        <begin position="18"/>
        <end position="273"/>
    </location>
</feature>
<evidence type="ECO:0000313" key="2">
    <source>
        <dbReference type="EMBL" id="XDS45035.1"/>
    </source>
</evidence>
<dbReference type="AlphaFoldDB" id="A0AB39U883"/>